<accession>A0ABX3Y6M9</accession>
<feature type="compositionally biased region" description="Pro residues" evidence="1">
    <location>
        <begin position="133"/>
        <end position="146"/>
    </location>
</feature>
<feature type="transmembrane region" description="Helical" evidence="2">
    <location>
        <begin position="45"/>
        <end position="66"/>
    </location>
</feature>
<evidence type="ECO:0000256" key="1">
    <source>
        <dbReference type="SAM" id="MobiDB-lite"/>
    </source>
</evidence>
<proteinExistence type="predicted"/>
<evidence type="ECO:0000313" key="3">
    <source>
        <dbReference type="EMBL" id="OSY48254.1"/>
    </source>
</evidence>
<feature type="transmembrane region" description="Helical" evidence="2">
    <location>
        <begin position="86"/>
        <end position="118"/>
    </location>
</feature>
<feature type="compositionally biased region" description="Basic and acidic residues" evidence="1">
    <location>
        <begin position="147"/>
        <end position="172"/>
    </location>
</feature>
<gene>
    <name evidence="3" type="ORF">BG653_00131</name>
</gene>
<comment type="caution">
    <text evidence="3">The sequence shown here is derived from an EMBL/GenBank/DDBJ whole genome shotgun (WGS) entry which is preliminary data.</text>
</comment>
<keyword evidence="4" id="KW-1185">Reference proteome</keyword>
<keyword evidence="2" id="KW-1133">Transmembrane helix</keyword>
<organism evidence="3 4">
    <name type="scientific">Streptomyces platensis</name>
    <dbReference type="NCBI Taxonomy" id="58346"/>
    <lineage>
        <taxon>Bacteria</taxon>
        <taxon>Bacillati</taxon>
        <taxon>Actinomycetota</taxon>
        <taxon>Actinomycetes</taxon>
        <taxon>Kitasatosporales</taxon>
        <taxon>Streptomycetaceae</taxon>
        <taxon>Streptomyces</taxon>
    </lineage>
</organism>
<name>A0ABX3Y6M9_STRPT</name>
<evidence type="ECO:0000256" key="2">
    <source>
        <dbReference type="SAM" id="Phobius"/>
    </source>
</evidence>
<sequence>MEFIRTTSATDRASEQPALLTRPVDRATLGPPSLSQEVSMPRRTAATGLSVAMLAAAAVMVMVSFATFDGHSIAPKTLKRMPAGEIAVTVITVACVVATHHLAIGVVVGSLTAMVIFAKRVAHLTEVRSSSTSPPPTSGTPRPSPPRCDRDEVRPARQDRRDHRPERPERSPSRQAQRRTGGRPLTIATCPAEDRRLDGRGRGFPVRAPAGALTSMARRPARQASYRDRGGVIAQAAVRMCQQVRAQPL</sequence>
<feature type="compositionally biased region" description="Basic and acidic residues" evidence="1">
    <location>
        <begin position="192"/>
        <end position="201"/>
    </location>
</feature>
<reference evidence="3 4" key="1">
    <citation type="submission" date="2016-09" db="EMBL/GenBank/DDBJ databases">
        <title>Streptomyces platensis DSM40041, a candidate organism with high potential of specific P450 cytochromes.</title>
        <authorList>
            <person name="Grumaz C."/>
            <person name="Vainshtein Y."/>
            <person name="Kirstahler P."/>
            <person name="Sohn K."/>
        </authorList>
    </citation>
    <scope>NUCLEOTIDE SEQUENCE [LARGE SCALE GENOMIC DNA]</scope>
    <source>
        <strain evidence="3 4">DSM 40041</strain>
    </source>
</reference>
<dbReference type="Proteomes" id="UP000194225">
    <property type="component" value="Unassembled WGS sequence"/>
</dbReference>
<evidence type="ECO:0000313" key="4">
    <source>
        <dbReference type="Proteomes" id="UP000194225"/>
    </source>
</evidence>
<keyword evidence="2" id="KW-0472">Membrane</keyword>
<protein>
    <recommendedName>
        <fullName evidence="5">HPP family protein</fullName>
    </recommendedName>
</protein>
<keyword evidence="2" id="KW-0812">Transmembrane</keyword>
<evidence type="ECO:0008006" key="5">
    <source>
        <dbReference type="Google" id="ProtNLM"/>
    </source>
</evidence>
<dbReference type="EMBL" id="MIGA01000001">
    <property type="protein sequence ID" value="OSY48254.1"/>
    <property type="molecule type" value="Genomic_DNA"/>
</dbReference>
<feature type="region of interest" description="Disordered" evidence="1">
    <location>
        <begin position="126"/>
        <end position="208"/>
    </location>
</feature>